<comment type="caution">
    <text evidence="2">The sequence shown here is derived from an EMBL/GenBank/DDBJ whole genome shotgun (WGS) entry which is preliminary data.</text>
</comment>
<keyword evidence="3" id="KW-1185">Reference proteome</keyword>
<name>A0ABR3LW94_9TELE</name>
<gene>
    <name evidence="2" type="ORF">QQF64_012315</name>
</gene>
<dbReference type="EMBL" id="JAYMGO010000018">
    <property type="protein sequence ID" value="KAL1256770.1"/>
    <property type="molecule type" value="Genomic_DNA"/>
</dbReference>
<organism evidence="2 3">
    <name type="scientific">Cirrhinus molitorella</name>
    <name type="common">mud carp</name>
    <dbReference type="NCBI Taxonomy" id="172907"/>
    <lineage>
        <taxon>Eukaryota</taxon>
        <taxon>Metazoa</taxon>
        <taxon>Chordata</taxon>
        <taxon>Craniata</taxon>
        <taxon>Vertebrata</taxon>
        <taxon>Euteleostomi</taxon>
        <taxon>Actinopterygii</taxon>
        <taxon>Neopterygii</taxon>
        <taxon>Teleostei</taxon>
        <taxon>Ostariophysi</taxon>
        <taxon>Cypriniformes</taxon>
        <taxon>Cyprinidae</taxon>
        <taxon>Labeoninae</taxon>
        <taxon>Labeonini</taxon>
        <taxon>Cirrhinus</taxon>
    </lineage>
</organism>
<evidence type="ECO:0000256" key="1">
    <source>
        <dbReference type="SAM" id="MobiDB-lite"/>
    </source>
</evidence>
<proteinExistence type="predicted"/>
<accession>A0ABR3LW94</accession>
<protein>
    <submittedName>
        <fullName evidence="2">Uncharacterized protein</fullName>
    </submittedName>
</protein>
<evidence type="ECO:0000313" key="3">
    <source>
        <dbReference type="Proteomes" id="UP001558613"/>
    </source>
</evidence>
<evidence type="ECO:0000313" key="2">
    <source>
        <dbReference type="EMBL" id="KAL1256770.1"/>
    </source>
</evidence>
<reference evidence="2 3" key="1">
    <citation type="submission" date="2023-09" db="EMBL/GenBank/DDBJ databases">
        <authorList>
            <person name="Wang M."/>
        </authorList>
    </citation>
    <scope>NUCLEOTIDE SEQUENCE [LARGE SCALE GENOMIC DNA]</scope>
    <source>
        <strain evidence="2">GT-2023</strain>
        <tissue evidence="2">Liver</tissue>
    </source>
</reference>
<sequence>MPPSALKSEGPGWHAGKSFLNGLACFGCPTDTARSSSKWITKSAHVQTGVPLPQHLSAPSPHDGANQRPPHVSMAIKGRVMRCAQNLSARRYSRK</sequence>
<feature type="region of interest" description="Disordered" evidence="1">
    <location>
        <begin position="50"/>
        <end position="70"/>
    </location>
</feature>
<dbReference type="Proteomes" id="UP001558613">
    <property type="component" value="Unassembled WGS sequence"/>
</dbReference>